<name>A0A200PRN1_MACCD</name>
<keyword evidence="2" id="KW-1185">Reference proteome</keyword>
<evidence type="ECO:0008006" key="3">
    <source>
        <dbReference type="Google" id="ProtNLM"/>
    </source>
</evidence>
<evidence type="ECO:0000313" key="2">
    <source>
        <dbReference type="Proteomes" id="UP000195402"/>
    </source>
</evidence>
<dbReference type="InterPro" id="IPR036691">
    <property type="entry name" value="Endo/exonu/phosph_ase_sf"/>
</dbReference>
<dbReference type="Gene3D" id="3.60.10.10">
    <property type="entry name" value="Endonuclease/exonuclease/phosphatase"/>
    <property type="match status" value="1"/>
</dbReference>
<dbReference type="OrthoDB" id="1729225at2759"/>
<dbReference type="InParanoid" id="A0A200PRN1"/>
<dbReference type="SUPFAM" id="SSF56219">
    <property type="entry name" value="DNase I-like"/>
    <property type="match status" value="1"/>
</dbReference>
<protein>
    <recommendedName>
        <fullName evidence="3">Endonuclease/exonuclease/phosphatase</fullName>
    </recommendedName>
</protein>
<dbReference type="Proteomes" id="UP000195402">
    <property type="component" value="Unassembled WGS sequence"/>
</dbReference>
<sequence length="275" mass="31552">MKERLTGIAIQETKMLKVSEWFVKSLWGSDSFDWINIPSNGRSGGLLLIWDDSLLIKERDFIGKHSLSVEVSTVGDDFKWVWSSAYAPNSPAEKKVFWEELELIKVWSQAPLCLAADFNAMRSDKERNKPGGCRVNRSALNNLISRCTLIDLPMAGGRIWWSNLLYEGRPSYVLAKKLLDLKFMIKQWSKEMYGDSRNKLAALKDLIENLDCKEEGGNLSAQELNSREMARKDLNTLMLNRERRIRQRAKVTKEKPLEAIERRVLGEAVLIARAF</sequence>
<evidence type="ECO:0000313" key="1">
    <source>
        <dbReference type="EMBL" id="OVA00887.1"/>
    </source>
</evidence>
<organism evidence="1 2">
    <name type="scientific">Macleaya cordata</name>
    <name type="common">Five-seeded plume-poppy</name>
    <name type="synonym">Bocconia cordata</name>
    <dbReference type="NCBI Taxonomy" id="56857"/>
    <lineage>
        <taxon>Eukaryota</taxon>
        <taxon>Viridiplantae</taxon>
        <taxon>Streptophyta</taxon>
        <taxon>Embryophyta</taxon>
        <taxon>Tracheophyta</taxon>
        <taxon>Spermatophyta</taxon>
        <taxon>Magnoliopsida</taxon>
        <taxon>Ranunculales</taxon>
        <taxon>Papaveraceae</taxon>
        <taxon>Papaveroideae</taxon>
        <taxon>Macleaya</taxon>
    </lineage>
</organism>
<gene>
    <name evidence="1" type="ORF">BVC80_9081g46</name>
</gene>
<comment type="caution">
    <text evidence="1">The sequence shown here is derived from an EMBL/GenBank/DDBJ whole genome shotgun (WGS) entry which is preliminary data.</text>
</comment>
<dbReference type="AlphaFoldDB" id="A0A200PRN1"/>
<accession>A0A200PRN1</accession>
<reference evidence="1 2" key="1">
    <citation type="journal article" date="2017" name="Mol. Plant">
        <title>The Genome of Medicinal Plant Macleaya cordata Provides New Insights into Benzylisoquinoline Alkaloids Metabolism.</title>
        <authorList>
            <person name="Liu X."/>
            <person name="Liu Y."/>
            <person name="Huang P."/>
            <person name="Ma Y."/>
            <person name="Qing Z."/>
            <person name="Tang Q."/>
            <person name="Cao H."/>
            <person name="Cheng P."/>
            <person name="Zheng Y."/>
            <person name="Yuan Z."/>
            <person name="Zhou Y."/>
            <person name="Liu J."/>
            <person name="Tang Z."/>
            <person name="Zhuo Y."/>
            <person name="Zhang Y."/>
            <person name="Yu L."/>
            <person name="Huang J."/>
            <person name="Yang P."/>
            <person name="Peng Q."/>
            <person name="Zhang J."/>
            <person name="Jiang W."/>
            <person name="Zhang Z."/>
            <person name="Lin K."/>
            <person name="Ro D.K."/>
            <person name="Chen X."/>
            <person name="Xiong X."/>
            <person name="Shang Y."/>
            <person name="Huang S."/>
            <person name="Zeng J."/>
        </authorList>
    </citation>
    <scope>NUCLEOTIDE SEQUENCE [LARGE SCALE GENOMIC DNA]</scope>
    <source>
        <strain evidence="2">cv. BLH2017</strain>
        <tissue evidence="1">Root</tissue>
    </source>
</reference>
<proteinExistence type="predicted"/>
<dbReference type="EMBL" id="MVGT01004285">
    <property type="protein sequence ID" value="OVA00887.1"/>
    <property type="molecule type" value="Genomic_DNA"/>
</dbReference>